<organism evidence="1 2">
    <name type="scientific">Ceratopteris richardii</name>
    <name type="common">Triangle waterfern</name>
    <dbReference type="NCBI Taxonomy" id="49495"/>
    <lineage>
        <taxon>Eukaryota</taxon>
        <taxon>Viridiplantae</taxon>
        <taxon>Streptophyta</taxon>
        <taxon>Embryophyta</taxon>
        <taxon>Tracheophyta</taxon>
        <taxon>Polypodiopsida</taxon>
        <taxon>Polypodiidae</taxon>
        <taxon>Polypodiales</taxon>
        <taxon>Pteridineae</taxon>
        <taxon>Pteridaceae</taxon>
        <taxon>Parkerioideae</taxon>
        <taxon>Ceratopteris</taxon>
    </lineage>
</organism>
<evidence type="ECO:0000313" key="1">
    <source>
        <dbReference type="EMBL" id="KAH7372754.1"/>
    </source>
</evidence>
<proteinExistence type="predicted"/>
<evidence type="ECO:0000313" key="2">
    <source>
        <dbReference type="Proteomes" id="UP000825935"/>
    </source>
</evidence>
<reference evidence="1" key="1">
    <citation type="submission" date="2021-08" db="EMBL/GenBank/DDBJ databases">
        <title>WGS assembly of Ceratopteris richardii.</title>
        <authorList>
            <person name="Marchant D.B."/>
            <person name="Chen G."/>
            <person name="Jenkins J."/>
            <person name="Shu S."/>
            <person name="Leebens-Mack J."/>
            <person name="Grimwood J."/>
            <person name="Schmutz J."/>
            <person name="Soltis P."/>
            <person name="Soltis D."/>
            <person name="Chen Z.-H."/>
        </authorList>
    </citation>
    <scope>NUCLEOTIDE SEQUENCE</scope>
    <source>
        <strain evidence="1">Whitten #5841</strain>
        <tissue evidence="1">Leaf</tissue>
    </source>
</reference>
<gene>
    <name evidence="1" type="ORF">KP509_17G019200</name>
</gene>
<sequence>MKGKKIFEARAACFIFFPCKSLCRTAMDDCEHLRLGHLFIADREAKAMDDCEHLRLGHLFIADTEAKAFMMDLQHNLLFRVEVRVFKINSNFIMLMSLFPDLT</sequence>
<name>A0A8T2SUY4_CERRI</name>
<accession>A0A8T2SUY4</accession>
<dbReference type="AlphaFoldDB" id="A0A8T2SUY4"/>
<protein>
    <submittedName>
        <fullName evidence="1">Uncharacterized protein</fullName>
    </submittedName>
</protein>
<comment type="caution">
    <text evidence="1">The sequence shown here is derived from an EMBL/GenBank/DDBJ whole genome shotgun (WGS) entry which is preliminary data.</text>
</comment>
<dbReference type="EMBL" id="CM035422">
    <property type="protein sequence ID" value="KAH7372754.1"/>
    <property type="molecule type" value="Genomic_DNA"/>
</dbReference>
<dbReference type="Proteomes" id="UP000825935">
    <property type="component" value="Chromosome 17"/>
</dbReference>
<keyword evidence="2" id="KW-1185">Reference proteome</keyword>